<keyword evidence="2" id="KW-1185">Reference proteome</keyword>
<dbReference type="Proteomes" id="UP000829447">
    <property type="component" value="Linkage Group LG8"/>
</dbReference>
<dbReference type="EMBL" id="CM040461">
    <property type="protein sequence ID" value="MCI4380451.1"/>
    <property type="molecule type" value="Genomic_DNA"/>
</dbReference>
<evidence type="ECO:0000313" key="1">
    <source>
        <dbReference type="EMBL" id="MCI4380451.1"/>
    </source>
</evidence>
<gene>
    <name evidence="1" type="ORF">PGIGA_G00240070</name>
</gene>
<protein>
    <submittedName>
        <fullName evidence="1">Uncharacterized protein</fullName>
    </submittedName>
</protein>
<evidence type="ECO:0000313" key="2">
    <source>
        <dbReference type="Proteomes" id="UP000829447"/>
    </source>
</evidence>
<sequence>MQCLGHQYTVAEHSACQWPESVTAACPQCSLWTTCNEQTNTCGCKTLDECIPSSRWINICVRFTEDSEVSTVTECEVGVRRCRGETPQILKLQACEA</sequence>
<name>A0ACC5WP36_PANGG</name>
<organism evidence="1 2">
    <name type="scientific">Pangasianodon gigas</name>
    <name type="common">Mekong giant catfish</name>
    <name type="synonym">Pangasius gigas</name>
    <dbReference type="NCBI Taxonomy" id="30993"/>
    <lineage>
        <taxon>Eukaryota</taxon>
        <taxon>Metazoa</taxon>
        <taxon>Chordata</taxon>
        <taxon>Craniata</taxon>
        <taxon>Vertebrata</taxon>
        <taxon>Euteleostomi</taxon>
        <taxon>Actinopterygii</taxon>
        <taxon>Neopterygii</taxon>
        <taxon>Teleostei</taxon>
        <taxon>Ostariophysi</taxon>
        <taxon>Siluriformes</taxon>
        <taxon>Pangasiidae</taxon>
        <taxon>Pangasianodon</taxon>
    </lineage>
</organism>
<comment type="caution">
    <text evidence="1">The sequence shown here is derived from an EMBL/GenBank/DDBJ whole genome shotgun (WGS) entry which is preliminary data.</text>
</comment>
<proteinExistence type="predicted"/>
<reference evidence="1 2" key="1">
    <citation type="journal article" date="2022" name="bioRxiv">
        <title>An ancient truncated duplication of the anti-Mullerian hormone receptor type 2 gene is a potential conserved master sex determinant in the Pangasiidae catfish family.</title>
        <authorList>
            <person name="Wen M."/>
            <person name="Pan Q."/>
            <person name="Jouanno E."/>
            <person name="Montfort J."/>
            <person name="Zahm M."/>
            <person name="Cabau C."/>
            <person name="Klopp C."/>
            <person name="Iampietro C."/>
            <person name="Roques C."/>
            <person name="Bouchez O."/>
            <person name="Castinel A."/>
            <person name="Donnadieu C."/>
            <person name="Parrinello H."/>
            <person name="Poncet C."/>
            <person name="Belmonte E."/>
            <person name="Gautier V."/>
            <person name="Avarre J.-C."/>
            <person name="Dugue R."/>
            <person name="Gustiano R."/>
            <person name="Ha T.T.T."/>
            <person name="Campet M."/>
            <person name="Sriphairoj K."/>
            <person name="Ribolli J."/>
            <person name="de Almeida F.L."/>
            <person name="Desvignes T."/>
            <person name="Postlethwait J.H."/>
            <person name="Bucao C.F."/>
            <person name="Robinson-Rechavi M."/>
            <person name="Bobe J."/>
            <person name="Herpin A."/>
            <person name="Guiguen Y."/>
        </authorList>
    </citation>
    <scope>NUCLEOTIDE SEQUENCE [LARGE SCALE GENOMIC DNA]</scope>
    <source>
        <strain evidence="1">YG-Dec2019</strain>
    </source>
</reference>
<accession>A0ACC5WP36</accession>